<name>A0AC61RZC7_9FIRM</name>
<organism evidence="1 2">
    <name type="scientific">Petralouisia muris</name>
    <dbReference type="NCBI Taxonomy" id="3032872"/>
    <lineage>
        <taxon>Bacteria</taxon>
        <taxon>Bacillati</taxon>
        <taxon>Bacillota</taxon>
        <taxon>Clostridia</taxon>
        <taxon>Lachnospirales</taxon>
        <taxon>Lachnospiraceae</taxon>
        <taxon>Petralouisia</taxon>
    </lineage>
</organism>
<gene>
    <name evidence="1" type="ORF">E5329_07305</name>
</gene>
<reference evidence="1" key="1">
    <citation type="submission" date="2019-04" db="EMBL/GenBank/DDBJ databases">
        <title>Microbes associate with the intestines of laboratory mice.</title>
        <authorList>
            <person name="Navarre W."/>
            <person name="Wong E."/>
            <person name="Huang K."/>
            <person name="Tropini C."/>
            <person name="Ng K."/>
            <person name="Yu B."/>
        </authorList>
    </citation>
    <scope>NUCLEOTIDE SEQUENCE</scope>
    <source>
        <strain evidence="1">NM01_1-7b</strain>
    </source>
</reference>
<comment type="caution">
    <text evidence="1">The sequence shown here is derived from an EMBL/GenBank/DDBJ whole genome shotgun (WGS) entry which is preliminary data.</text>
</comment>
<dbReference type="Proteomes" id="UP000304953">
    <property type="component" value="Unassembled WGS sequence"/>
</dbReference>
<proteinExistence type="predicted"/>
<protein>
    <submittedName>
        <fullName evidence="1">Uncharacterized protein</fullName>
    </submittedName>
</protein>
<keyword evidence="2" id="KW-1185">Reference proteome</keyword>
<evidence type="ECO:0000313" key="2">
    <source>
        <dbReference type="Proteomes" id="UP000304953"/>
    </source>
</evidence>
<accession>A0AC61RZC7</accession>
<evidence type="ECO:0000313" key="1">
    <source>
        <dbReference type="EMBL" id="TGY97016.1"/>
    </source>
</evidence>
<dbReference type="EMBL" id="SRYA01000011">
    <property type="protein sequence ID" value="TGY97016.1"/>
    <property type="molecule type" value="Genomic_DNA"/>
</dbReference>
<sequence length="282" mass="32784">MKKYLPVLQVLLFLFMLTFLILYFKNKDREQVQETEIEDSGQREEKSLYAGTARWLGESLNEIDQMENIQPVVIQEENVYSFLQGPRSWSEGIPWSGEWCKFEVEGNPFGGFGCGLCCMANVYNTLSPYEVSPWDMFEHARIASDYTPGGEYGAIDWEEMRCALRVCGISGELHRKPKSYEEFQQQIKSAKSAIVLVSSGNDDSFWTNTPGHYVNIWLYQEDDTVFLAEPGNPENNRSRIPLRYIYNALKTVSRFQYLLVNDYVHEDNRWRANGIEESWNRP</sequence>